<dbReference type="PANTHER" id="PTHR43715:SF1">
    <property type="entry name" value="GDP-MANNOSE 4,6 DEHYDRATASE"/>
    <property type="match status" value="1"/>
</dbReference>
<dbReference type="Pfam" id="PF16363">
    <property type="entry name" value="GDP_Man_Dehyd"/>
    <property type="match status" value="1"/>
</dbReference>
<evidence type="ECO:0000259" key="2">
    <source>
        <dbReference type="Pfam" id="PF16363"/>
    </source>
</evidence>
<dbReference type="AlphaFoldDB" id="A0A0D9ZJN8"/>
<organism evidence="3">
    <name type="scientific">Oryza glumipatula</name>
    <dbReference type="NCBI Taxonomy" id="40148"/>
    <lineage>
        <taxon>Eukaryota</taxon>
        <taxon>Viridiplantae</taxon>
        <taxon>Streptophyta</taxon>
        <taxon>Embryophyta</taxon>
        <taxon>Tracheophyta</taxon>
        <taxon>Spermatophyta</taxon>
        <taxon>Magnoliopsida</taxon>
        <taxon>Liliopsida</taxon>
        <taxon>Poales</taxon>
        <taxon>Poaceae</taxon>
        <taxon>BOP clade</taxon>
        <taxon>Oryzoideae</taxon>
        <taxon>Oryzeae</taxon>
        <taxon>Oryzinae</taxon>
        <taxon>Oryza</taxon>
    </lineage>
</organism>
<dbReference type="Proteomes" id="UP000026961">
    <property type="component" value="Chromosome 4"/>
</dbReference>
<dbReference type="HOGENOM" id="CLU_1605260_0_0_1"/>
<protein>
    <recommendedName>
        <fullName evidence="2">NAD(P)-binding domain-containing protein</fullName>
    </recommendedName>
</protein>
<sequence length="166" mass="18046">MHLHYADLCDSSLRCVLDHILPDEVYNLTAQCHVALSFKVPNYTADVTVTSALCLFKAVQLASPFTTTRRSPPRCSAPCHHYKTNITSTVGRIKVGLTKVFLGNLSQDQHGNYIVATKQSHTVEEFLLAIFPSSSSVRRPSTVAAREDSINGGGGLIVVGTTVVHH</sequence>
<keyword evidence="1" id="KW-0456">Lyase</keyword>
<evidence type="ECO:0000256" key="1">
    <source>
        <dbReference type="ARBA" id="ARBA00023239"/>
    </source>
</evidence>
<dbReference type="EnsemblPlants" id="OGLUM04G09280.1">
    <property type="protein sequence ID" value="OGLUM04G09280.1"/>
    <property type="gene ID" value="OGLUM04G09280"/>
</dbReference>
<evidence type="ECO:0000313" key="4">
    <source>
        <dbReference type="Proteomes" id="UP000026961"/>
    </source>
</evidence>
<reference evidence="3" key="2">
    <citation type="submission" date="2018-05" db="EMBL/GenBank/DDBJ databases">
        <title>OgluRS3 (Oryza glumaepatula Reference Sequence Version 3).</title>
        <authorList>
            <person name="Zhang J."/>
            <person name="Kudrna D."/>
            <person name="Lee S."/>
            <person name="Talag J."/>
            <person name="Welchert J."/>
            <person name="Wing R.A."/>
        </authorList>
    </citation>
    <scope>NUCLEOTIDE SEQUENCE [LARGE SCALE GENOMIC DNA]</scope>
</reference>
<dbReference type="Gramene" id="OGLUM04G09280.1">
    <property type="protein sequence ID" value="OGLUM04G09280.1"/>
    <property type="gene ID" value="OGLUM04G09280"/>
</dbReference>
<dbReference type="Gene3D" id="3.40.50.720">
    <property type="entry name" value="NAD(P)-binding Rossmann-like Domain"/>
    <property type="match status" value="1"/>
</dbReference>
<dbReference type="InterPro" id="IPR016040">
    <property type="entry name" value="NAD(P)-bd_dom"/>
</dbReference>
<evidence type="ECO:0000313" key="3">
    <source>
        <dbReference type="EnsemblPlants" id="OGLUM04G09280.1"/>
    </source>
</evidence>
<dbReference type="STRING" id="40148.A0A0D9ZJN8"/>
<dbReference type="eggNOG" id="KOG1372">
    <property type="taxonomic scope" value="Eukaryota"/>
</dbReference>
<feature type="domain" description="NAD(P)-binding" evidence="2">
    <location>
        <begin position="1"/>
        <end position="61"/>
    </location>
</feature>
<keyword evidence="4" id="KW-1185">Reference proteome</keyword>
<dbReference type="GO" id="GO:0008446">
    <property type="term" value="F:GDP-mannose 4,6-dehydratase activity"/>
    <property type="evidence" value="ECO:0007669"/>
    <property type="project" value="InterPro"/>
</dbReference>
<accession>A0A0D9ZJN8</accession>
<proteinExistence type="predicted"/>
<name>A0A0D9ZJN8_9ORYZ</name>
<reference evidence="3" key="1">
    <citation type="submission" date="2015-04" db="UniProtKB">
        <authorList>
            <consortium name="EnsemblPlants"/>
        </authorList>
    </citation>
    <scope>IDENTIFICATION</scope>
</reference>
<dbReference type="InterPro" id="IPR006368">
    <property type="entry name" value="GDP_Man_deHydtase"/>
</dbReference>
<dbReference type="GO" id="GO:0042351">
    <property type="term" value="P:'de novo' GDP-L-fucose biosynthetic process"/>
    <property type="evidence" value="ECO:0007669"/>
    <property type="project" value="TreeGrafter"/>
</dbReference>
<dbReference type="PANTHER" id="PTHR43715">
    <property type="entry name" value="GDP-MANNOSE 4,6-DEHYDRATASE"/>
    <property type="match status" value="1"/>
</dbReference>